<feature type="domain" description="Alcohol dehydrogenase iron-type/glycerol dehydrogenase GldA" evidence="4">
    <location>
        <begin position="12"/>
        <end position="180"/>
    </location>
</feature>
<evidence type="ECO:0000313" key="7">
    <source>
        <dbReference type="Proteomes" id="UP001491552"/>
    </source>
</evidence>
<dbReference type="PANTHER" id="PTHR11496">
    <property type="entry name" value="ALCOHOL DEHYDROGENASE"/>
    <property type="match status" value="1"/>
</dbReference>
<dbReference type="Pfam" id="PF00465">
    <property type="entry name" value="Fe-ADH"/>
    <property type="match status" value="1"/>
</dbReference>
<name>A0ABV1G8A2_9FIRM</name>
<evidence type="ECO:0000256" key="1">
    <source>
        <dbReference type="ARBA" id="ARBA00007358"/>
    </source>
</evidence>
<keyword evidence="3" id="KW-0520">NAD</keyword>
<protein>
    <submittedName>
        <fullName evidence="6">Iron-containing alcohol dehydrogenase</fullName>
        <ecNumber evidence="6">1.1.1.-</ecNumber>
    </submittedName>
</protein>
<dbReference type="Gene3D" id="1.20.1090.10">
    <property type="entry name" value="Dehydroquinate synthase-like - alpha domain"/>
    <property type="match status" value="1"/>
</dbReference>
<accession>A0ABV1G8A2</accession>
<feature type="domain" description="Fe-containing alcohol dehydrogenase-like C-terminal" evidence="5">
    <location>
        <begin position="191"/>
        <end position="385"/>
    </location>
</feature>
<evidence type="ECO:0000256" key="2">
    <source>
        <dbReference type="ARBA" id="ARBA00023002"/>
    </source>
</evidence>
<dbReference type="CDD" id="cd08188">
    <property type="entry name" value="PDDH"/>
    <property type="match status" value="1"/>
</dbReference>
<dbReference type="PANTHER" id="PTHR11496:SF102">
    <property type="entry name" value="ALCOHOL DEHYDROGENASE 4"/>
    <property type="match status" value="1"/>
</dbReference>
<evidence type="ECO:0000259" key="5">
    <source>
        <dbReference type="Pfam" id="PF25137"/>
    </source>
</evidence>
<dbReference type="Proteomes" id="UP001491552">
    <property type="component" value="Unassembled WGS sequence"/>
</dbReference>
<dbReference type="InterPro" id="IPR039697">
    <property type="entry name" value="Alcohol_dehydrogenase_Fe"/>
</dbReference>
<dbReference type="RefSeq" id="WP_349136379.1">
    <property type="nucleotide sequence ID" value="NZ_JBBMFF010000241.1"/>
</dbReference>
<sequence>MRNEGIVELYAPRRTLIGRDGITKIPHFLQRLSSKCVLVVTDKGLIKVGTAGKVTAVLDNANIQYVVYDGVEPNPTTRIVYDALHFYQEHQCDAIIAIGGGSPIDVAKAVSILSANGGKIQDYNGYNKSKKRGTPIIAVNTTAGTGSECTRAYVVTDEETKTKMLMVDTNCLAHLALNDPMLMVGMPPSLTAATGIDALTHAIEAYICNTHTPYTDALSLEAVRLVSGSLRDAVRDGSNMDARTNMCWAEYMAGLAFSNAGLGLVHGIAHQLGGFYNIPHGLANAILLPRVLEYNRPYCMGRLATVAQAMGEKCDNLSVDQASKKAIEAVRRLCDDVKIPKLCDTKFRMEDIDVLAEHALEDTATQTNIVRPTLDDVKTILAKTYYEGIVLKTVQK</sequence>
<comment type="caution">
    <text evidence="6">The sequence shown here is derived from an EMBL/GenBank/DDBJ whole genome shotgun (WGS) entry which is preliminary data.</text>
</comment>
<proteinExistence type="inferred from homology"/>
<dbReference type="GO" id="GO:0016491">
    <property type="term" value="F:oxidoreductase activity"/>
    <property type="evidence" value="ECO:0007669"/>
    <property type="project" value="UniProtKB-KW"/>
</dbReference>
<evidence type="ECO:0000259" key="4">
    <source>
        <dbReference type="Pfam" id="PF00465"/>
    </source>
</evidence>
<dbReference type="EC" id="1.1.1.-" evidence="6"/>
<dbReference type="PROSITE" id="PS00913">
    <property type="entry name" value="ADH_IRON_1"/>
    <property type="match status" value="1"/>
</dbReference>
<dbReference type="InterPro" id="IPR018211">
    <property type="entry name" value="ADH_Fe_CS"/>
</dbReference>
<dbReference type="Pfam" id="PF25137">
    <property type="entry name" value="ADH_Fe_C"/>
    <property type="match status" value="1"/>
</dbReference>
<dbReference type="InterPro" id="IPR056798">
    <property type="entry name" value="ADH_Fe_C"/>
</dbReference>
<dbReference type="Gene3D" id="3.40.50.1970">
    <property type="match status" value="1"/>
</dbReference>
<comment type="similarity">
    <text evidence="1">Belongs to the iron-containing alcohol dehydrogenase family.</text>
</comment>
<organism evidence="6 7">
    <name type="scientific">Faecousia intestinalis</name>
    <dbReference type="NCBI Taxonomy" id="3133167"/>
    <lineage>
        <taxon>Bacteria</taxon>
        <taxon>Bacillati</taxon>
        <taxon>Bacillota</taxon>
        <taxon>Clostridia</taxon>
        <taxon>Eubacteriales</taxon>
        <taxon>Oscillospiraceae</taxon>
        <taxon>Faecousia</taxon>
    </lineage>
</organism>
<dbReference type="PROSITE" id="PS00060">
    <property type="entry name" value="ADH_IRON_2"/>
    <property type="match status" value="1"/>
</dbReference>
<keyword evidence="2 6" id="KW-0560">Oxidoreductase</keyword>
<reference evidence="6 7" key="1">
    <citation type="submission" date="2024-03" db="EMBL/GenBank/DDBJ databases">
        <title>Human intestinal bacterial collection.</title>
        <authorList>
            <person name="Pauvert C."/>
            <person name="Hitch T.C.A."/>
            <person name="Clavel T."/>
        </authorList>
    </citation>
    <scope>NUCLEOTIDE SEQUENCE [LARGE SCALE GENOMIC DNA]</scope>
    <source>
        <strain evidence="6 7">CLA-AA-H192</strain>
    </source>
</reference>
<dbReference type="EMBL" id="JBBMFF010000241">
    <property type="protein sequence ID" value="MEQ2511639.1"/>
    <property type="molecule type" value="Genomic_DNA"/>
</dbReference>
<gene>
    <name evidence="6" type="ORF">WMO66_10350</name>
</gene>
<evidence type="ECO:0000313" key="6">
    <source>
        <dbReference type="EMBL" id="MEQ2511639.1"/>
    </source>
</evidence>
<dbReference type="InterPro" id="IPR001670">
    <property type="entry name" value="ADH_Fe/GldA"/>
</dbReference>
<keyword evidence="7" id="KW-1185">Reference proteome</keyword>
<evidence type="ECO:0000256" key="3">
    <source>
        <dbReference type="ARBA" id="ARBA00023027"/>
    </source>
</evidence>
<dbReference type="SUPFAM" id="SSF56796">
    <property type="entry name" value="Dehydroquinate synthase-like"/>
    <property type="match status" value="1"/>
</dbReference>